<comment type="caution">
    <text evidence="1">The sequence shown here is derived from an EMBL/GenBank/DDBJ whole genome shotgun (WGS) entry which is preliminary data.</text>
</comment>
<organism evidence="1 2">
    <name type="scientific">Caerostris extrusa</name>
    <name type="common">Bark spider</name>
    <name type="synonym">Caerostris bankana</name>
    <dbReference type="NCBI Taxonomy" id="172846"/>
    <lineage>
        <taxon>Eukaryota</taxon>
        <taxon>Metazoa</taxon>
        <taxon>Ecdysozoa</taxon>
        <taxon>Arthropoda</taxon>
        <taxon>Chelicerata</taxon>
        <taxon>Arachnida</taxon>
        <taxon>Araneae</taxon>
        <taxon>Araneomorphae</taxon>
        <taxon>Entelegynae</taxon>
        <taxon>Araneoidea</taxon>
        <taxon>Araneidae</taxon>
        <taxon>Caerostris</taxon>
    </lineage>
</organism>
<protein>
    <submittedName>
        <fullName evidence="1">Uncharacterized protein</fullName>
    </submittedName>
</protein>
<feature type="non-terminal residue" evidence="1">
    <location>
        <position position="24"/>
    </location>
</feature>
<dbReference type="AlphaFoldDB" id="A0AAV4TXB4"/>
<dbReference type="Proteomes" id="UP001054945">
    <property type="component" value="Unassembled WGS sequence"/>
</dbReference>
<sequence length="24" mass="2731">MHCSRECLIHCKSVKEVPNGTFPD</sequence>
<keyword evidence="2" id="KW-1185">Reference proteome</keyword>
<evidence type="ECO:0000313" key="1">
    <source>
        <dbReference type="EMBL" id="GIY49512.1"/>
    </source>
</evidence>
<evidence type="ECO:0000313" key="2">
    <source>
        <dbReference type="Proteomes" id="UP001054945"/>
    </source>
</evidence>
<name>A0AAV4TXB4_CAEEX</name>
<reference evidence="1 2" key="1">
    <citation type="submission" date="2021-06" db="EMBL/GenBank/DDBJ databases">
        <title>Caerostris extrusa draft genome.</title>
        <authorList>
            <person name="Kono N."/>
            <person name="Arakawa K."/>
        </authorList>
    </citation>
    <scope>NUCLEOTIDE SEQUENCE [LARGE SCALE GENOMIC DNA]</scope>
</reference>
<gene>
    <name evidence="1" type="ORF">CEXT_339551</name>
</gene>
<proteinExistence type="predicted"/>
<dbReference type="EMBL" id="BPLR01011847">
    <property type="protein sequence ID" value="GIY49512.1"/>
    <property type="molecule type" value="Genomic_DNA"/>
</dbReference>
<accession>A0AAV4TXB4</accession>